<evidence type="ECO:0000313" key="1">
    <source>
        <dbReference type="EMBL" id="KDR79997.1"/>
    </source>
</evidence>
<sequence>MTVICYFNLMMDSTKVIPSGFHFARRYVLDDFRTQIIYHDRRSVGPVKYYSIDYETAGIFAWGKMRRSTGPNRNVHEMSETVPYDPFKLGAIIIIPRFIGLRLYFDVVHWVHFLHLELRRVGKFETPRRCHDWQ</sequence>
<dbReference type="EMBL" id="KL142372">
    <property type="protein sequence ID" value="KDR79997.1"/>
    <property type="molecule type" value="Genomic_DNA"/>
</dbReference>
<keyword evidence="2" id="KW-1185">Reference proteome</keyword>
<dbReference type="OrthoDB" id="5987198at2759"/>
<reference evidence="2" key="1">
    <citation type="journal article" date="2014" name="Proc. Natl. Acad. Sci. U.S.A.">
        <title>Extensive sampling of basidiomycete genomes demonstrates inadequacy of the white-rot/brown-rot paradigm for wood decay fungi.</title>
        <authorList>
            <person name="Riley R."/>
            <person name="Salamov A.A."/>
            <person name="Brown D.W."/>
            <person name="Nagy L.G."/>
            <person name="Floudas D."/>
            <person name="Held B.W."/>
            <person name="Levasseur A."/>
            <person name="Lombard V."/>
            <person name="Morin E."/>
            <person name="Otillar R."/>
            <person name="Lindquist E.A."/>
            <person name="Sun H."/>
            <person name="LaButti K.M."/>
            <person name="Schmutz J."/>
            <person name="Jabbour D."/>
            <person name="Luo H."/>
            <person name="Baker S.E."/>
            <person name="Pisabarro A.G."/>
            <person name="Walton J.D."/>
            <person name="Blanchette R.A."/>
            <person name="Henrissat B."/>
            <person name="Martin F."/>
            <person name="Cullen D."/>
            <person name="Hibbett D.S."/>
            <person name="Grigoriev I.V."/>
        </authorList>
    </citation>
    <scope>NUCLEOTIDE SEQUENCE [LARGE SCALE GENOMIC DNA]</scope>
    <source>
        <strain evidence="2">CBS 339.88</strain>
    </source>
</reference>
<gene>
    <name evidence="1" type="ORF">GALMADRAFT_1174105</name>
</gene>
<protein>
    <submittedName>
        <fullName evidence="1">Uncharacterized protein</fullName>
    </submittedName>
</protein>
<dbReference type="STRING" id="685588.A0A067TCE4"/>
<proteinExistence type="predicted"/>
<dbReference type="AlphaFoldDB" id="A0A067TCE4"/>
<accession>A0A067TCE4</accession>
<dbReference type="HOGENOM" id="CLU_1896376_0_0_1"/>
<organism evidence="1 2">
    <name type="scientific">Galerina marginata (strain CBS 339.88)</name>
    <dbReference type="NCBI Taxonomy" id="685588"/>
    <lineage>
        <taxon>Eukaryota</taxon>
        <taxon>Fungi</taxon>
        <taxon>Dikarya</taxon>
        <taxon>Basidiomycota</taxon>
        <taxon>Agaricomycotina</taxon>
        <taxon>Agaricomycetes</taxon>
        <taxon>Agaricomycetidae</taxon>
        <taxon>Agaricales</taxon>
        <taxon>Agaricineae</taxon>
        <taxon>Strophariaceae</taxon>
        <taxon>Galerina</taxon>
    </lineage>
</organism>
<evidence type="ECO:0000313" key="2">
    <source>
        <dbReference type="Proteomes" id="UP000027222"/>
    </source>
</evidence>
<name>A0A067TCE4_GALM3</name>
<dbReference type="Proteomes" id="UP000027222">
    <property type="component" value="Unassembled WGS sequence"/>
</dbReference>